<organism evidence="9 10">
    <name type="scientific">Necator americanus</name>
    <name type="common">Human hookworm</name>
    <dbReference type="NCBI Taxonomy" id="51031"/>
    <lineage>
        <taxon>Eukaryota</taxon>
        <taxon>Metazoa</taxon>
        <taxon>Ecdysozoa</taxon>
        <taxon>Nematoda</taxon>
        <taxon>Chromadorea</taxon>
        <taxon>Rhabditida</taxon>
        <taxon>Rhabditina</taxon>
        <taxon>Rhabditomorpha</taxon>
        <taxon>Strongyloidea</taxon>
        <taxon>Ancylostomatidae</taxon>
        <taxon>Bunostominae</taxon>
        <taxon>Necator</taxon>
    </lineage>
</organism>
<dbReference type="EMBL" id="JAVFWL010000002">
    <property type="protein sequence ID" value="KAK6734661.1"/>
    <property type="molecule type" value="Genomic_DNA"/>
</dbReference>
<proteinExistence type="predicted"/>
<dbReference type="PANTHER" id="PTHR10127:SF877">
    <property type="entry name" value="ZINC METALLOPROTEINASE NAS-34"/>
    <property type="match status" value="1"/>
</dbReference>
<dbReference type="CDD" id="cd04280">
    <property type="entry name" value="ZnMc_astacin_like"/>
    <property type="match status" value="1"/>
</dbReference>
<evidence type="ECO:0000259" key="8">
    <source>
        <dbReference type="PROSITE" id="PS51864"/>
    </source>
</evidence>
<keyword evidence="5 6" id="KW-0378">Hydrolase</keyword>
<evidence type="ECO:0000256" key="4">
    <source>
        <dbReference type="ARBA" id="ARBA00023157"/>
    </source>
</evidence>
<sequence length="715" mass="79487">MRELEWDHMGVKVGGRQLHHLRFACDIVLITRSSSQAERMLTELGKTCEGIGLHVNLQKTTFMRNGRVSDALYTLNGTNIFECTSNVYLNRSLSKEEERYVKALSLRCAMLGATFLSICAAVAGRNIYVDMLGENSPFADPSSIDRHLSNMEKLNTLQSKIMGIRPTSHDQINFDADPASPDQLPYLFEGDMILTESQMDSILSNTEDQLWAKQGGHIRPRRSMTSSLYARWTTFPIPYYINVASGVSEPAVLAGVARWETDTCLTFERQYSRANGNGLEFFLGSGCYSMVGRVGYSSQQISIGYGCTSLGTVTHEIGHALGFFHEQGRYDRDAYVSIDSQNIQNGYLSQFTKQSRSSMEDYGVGYDYGSVMHYDQFSFSSNGRSTIKTLDNNYQQTIGQREGPSFMDVKRINLAYCNSTCSSTLSCLNGGYTDPKNCAVCRCPSGFGGTLCDRAAINSGLCGAGDLFADSSFKLLSVSGAVSCSFVVKAPPGRRIYFEVSTFRFTAANLCNYNFLEIKYNADLQRAGARSKSKESMQLKFVVGVFNAKLREATKEEYRIGRFGIGNRNENGNRLAGLLFSARLFHGNSLFMKKVIVSGQIVQWRDSCGDRCSTTCSPTGGGVYLTSRKYHPFVVVLITVFFVRKYDLATRWKRTTAIGNKEEKKSSTTIGVLEDSLSQGDWHIGEDPNVDYEMLLRGLQACAERASKPRMTNLS</sequence>
<evidence type="ECO:0000256" key="6">
    <source>
        <dbReference type="RuleBase" id="RU361183"/>
    </source>
</evidence>
<dbReference type="PRINTS" id="PR00480">
    <property type="entry name" value="ASTACIN"/>
</dbReference>
<protein>
    <recommendedName>
        <fullName evidence="6">Metalloendopeptidase</fullName>
        <ecNumber evidence="6">3.4.24.-</ecNumber>
    </recommendedName>
</protein>
<dbReference type="Pfam" id="PF01400">
    <property type="entry name" value="Astacin"/>
    <property type="match status" value="1"/>
</dbReference>
<dbReference type="InterPro" id="IPR024079">
    <property type="entry name" value="MetalloPept_cat_dom_sf"/>
</dbReference>
<evidence type="ECO:0000256" key="2">
    <source>
        <dbReference type="ARBA" id="ARBA00022833"/>
    </source>
</evidence>
<keyword evidence="10" id="KW-1185">Reference proteome</keyword>
<keyword evidence="1 5" id="KW-0479">Metal-binding</keyword>
<keyword evidence="4" id="KW-1015">Disulfide bond</keyword>
<evidence type="ECO:0000256" key="5">
    <source>
        <dbReference type="PROSITE-ProRule" id="PRU01211"/>
    </source>
</evidence>
<feature type="active site" evidence="5">
    <location>
        <position position="316"/>
    </location>
</feature>
<evidence type="ECO:0000259" key="7">
    <source>
        <dbReference type="PROSITE" id="PS50878"/>
    </source>
</evidence>
<dbReference type="SUPFAM" id="SSF55486">
    <property type="entry name" value="Metalloproteases ('zincins'), catalytic domain"/>
    <property type="match status" value="1"/>
</dbReference>
<accession>A0ABR1C817</accession>
<dbReference type="Proteomes" id="UP001303046">
    <property type="component" value="Unassembled WGS sequence"/>
</dbReference>
<dbReference type="InterPro" id="IPR006026">
    <property type="entry name" value="Peptidase_Metallo"/>
</dbReference>
<evidence type="ECO:0000313" key="10">
    <source>
        <dbReference type="Proteomes" id="UP001303046"/>
    </source>
</evidence>
<comment type="cofactor">
    <cofactor evidence="5 6">
        <name>Zn(2+)</name>
        <dbReference type="ChEBI" id="CHEBI:29105"/>
    </cofactor>
    <text evidence="5 6">Binds 1 zinc ion per subunit.</text>
</comment>
<dbReference type="SMART" id="SM00235">
    <property type="entry name" value="ZnMc"/>
    <property type="match status" value="1"/>
</dbReference>
<feature type="domain" description="Reverse transcriptase" evidence="7">
    <location>
        <begin position="1"/>
        <end position="80"/>
    </location>
</feature>
<keyword evidence="5 6" id="KW-0645">Protease</keyword>
<gene>
    <name evidence="9" type="primary">Necator_chrII.g5867</name>
    <name evidence="9" type="ORF">RB195_018074</name>
</gene>
<dbReference type="PROSITE" id="PS01186">
    <property type="entry name" value="EGF_2"/>
    <property type="match status" value="1"/>
</dbReference>
<dbReference type="InterPro" id="IPR000477">
    <property type="entry name" value="RT_dom"/>
</dbReference>
<feature type="domain" description="Peptidase M12A" evidence="8">
    <location>
        <begin position="222"/>
        <end position="418"/>
    </location>
</feature>
<feature type="binding site" evidence="5">
    <location>
        <position position="319"/>
    </location>
    <ligand>
        <name>Zn(2+)</name>
        <dbReference type="ChEBI" id="CHEBI:29105"/>
        <note>catalytic</note>
    </ligand>
</feature>
<dbReference type="EC" id="3.4.24.-" evidence="6"/>
<dbReference type="PANTHER" id="PTHR10127">
    <property type="entry name" value="DISCOIDIN, CUB, EGF, LAMININ , AND ZINC METALLOPROTEASE DOMAIN CONTAINING"/>
    <property type="match status" value="1"/>
</dbReference>
<reference evidence="9 10" key="1">
    <citation type="submission" date="2023-08" db="EMBL/GenBank/DDBJ databases">
        <title>A Necator americanus chromosomal reference genome.</title>
        <authorList>
            <person name="Ilik V."/>
            <person name="Petrzelkova K.J."/>
            <person name="Pardy F."/>
            <person name="Fuh T."/>
            <person name="Niatou-Singa F.S."/>
            <person name="Gouil Q."/>
            <person name="Baker L."/>
            <person name="Ritchie M.E."/>
            <person name="Jex A.R."/>
            <person name="Gazzola D."/>
            <person name="Li H."/>
            <person name="Toshio Fujiwara R."/>
            <person name="Zhan B."/>
            <person name="Aroian R.V."/>
            <person name="Pafco B."/>
            <person name="Schwarz E.M."/>
        </authorList>
    </citation>
    <scope>NUCLEOTIDE SEQUENCE [LARGE SCALE GENOMIC DNA]</scope>
    <source>
        <strain evidence="9 10">Aroian</strain>
        <tissue evidence="9">Whole animal</tissue>
    </source>
</reference>
<dbReference type="PROSITE" id="PS50878">
    <property type="entry name" value="RT_POL"/>
    <property type="match status" value="1"/>
</dbReference>
<dbReference type="PROSITE" id="PS51864">
    <property type="entry name" value="ASTACIN"/>
    <property type="match status" value="1"/>
</dbReference>
<dbReference type="Gene3D" id="3.40.390.10">
    <property type="entry name" value="Collagenase (Catalytic Domain)"/>
    <property type="match status" value="1"/>
</dbReference>
<dbReference type="InterPro" id="IPR001506">
    <property type="entry name" value="Peptidase_M12A"/>
</dbReference>
<name>A0ABR1C817_NECAM</name>
<keyword evidence="3 5" id="KW-0482">Metalloprotease</keyword>
<keyword evidence="2 5" id="KW-0862">Zinc</keyword>
<dbReference type="PROSITE" id="PS00022">
    <property type="entry name" value="EGF_1"/>
    <property type="match status" value="1"/>
</dbReference>
<evidence type="ECO:0000313" key="9">
    <source>
        <dbReference type="EMBL" id="KAK6734661.1"/>
    </source>
</evidence>
<comment type="caution">
    <text evidence="5">Lacks conserved residue(s) required for the propagation of feature annotation.</text>
</comment>
<dbReference type="InterPro" id="IPR034035">
    <property type="entry name" value="Astacin-like_dom"/>
</dbReference>
<feature type="binding site" evidence="5">
    <location>
        <position position="315"/>
    </location>
    <ligand>
        <name>Zn(2+)</name>
        <dbReference type="ChEBI" id="CHEBI:29105"/>
        <note>catalytic</note>
    </ligand>
</feature>
<feature type="binding site" evidence="5">
    <location>
        <position position="325"/>
    </location>
    <ligand>
        <name>Zn(2+)</name>
        <dbReference type="ChEBI" id="CHEBI:29105"/>
        <note>catalytic</note>
    </ligand>
</feature>
<comment type="caution">
    <text evidence="9">The sequence shown here is derived from an EMBL/GenBank/DDBJ whole genome shotgun (WGS) entry which is preliminary data.</text>
</comment>
<evidence type="ECO:0000256" key="1">
    <source>
        <dbReference type="ARBA" id="ARBA00022723"/>
    </source>
</evidence>
<dbReference type="InterPro" id="IPR000742">
    <property type="entry name" value="EGF"/>
</dbReference>
<evidence type="ECO:0000256" key="3">
    <source>
        <dbReference type="ARBA" id="ARBA00023049"/>
    </source>
</evidence>